<evidence type="ECO:0000313" key="2">
    <source>
        <dbReference type="Proteomes" id="UP001141327"/>
    </source>
</evidence>
<proteinExistence type="predicted"/>
<keyword evidence="2" id="KW-1185">Reference proteome</keyword>
<organism evidence="1 2">
    <name type="scientific">Paratrimastix pyriformis</name>
    <dbReference type="NCBI Taxonomy" id="342808"/>
    <lineage>
        <taxon>Eukaryota</taxon>
        <taxon>Metamonada</taxon>
        <taxon>Preaxostyla</taxon>
        <taxon>Paratrimastigidae</taxon>
        <taxon>Paratrimastix</taxon>
    </lineage>
</organism>
<dbReference type="Proteomes" id="UP001141327">
    <property type="component" value="Unassembled WGS sequence"/>
</dbReference>
<evidence type="ECO:0000313" key="1">
    <source>
        <dbReference type="EMBL" id="KAJ4455255.1"/>
    </source>
</evidence>
<gene>
    <name evidence="1" type="ORF">PAPYR_9849</name>
</gene>
<name>A0ABQ8UCZ0_9EUKA</name>
<comment type="caution">
    <text evidence="1">The sequence shown here is derived from an EMBL/GenBank/DDBJ whole genome shotgun (WGS) entry which is preliminary data.</text>
</comment>
<accession>A0ABQ8UCZ0</accession>
<sequence length="100" mass="11249">MVFTLSWFGFVWGYPTRLSLVLRTREGEWWDSRVISPKQTQTKTSLPPTSLPDEWHWPDNLIDKSGGLPRGEASVAVVQPYRRLHGKGASTASPAPVGDW</sequence>
<dbReference type="EMBL" id="JAPMOS010000114">
    <property type="protein sequence ID" value="KAJ4455255.1"/>
    <property type="molecule type" value="Genomic_DNA"/>
</dbReference>
<protein>
    <submittedName>
        <fullName evidence="1">Uncharacterized protein</fullName>
    </submittedName>
</protein>
<reference evidence="1" key="1">
    <citation type="journal article" date="2022" name="bioRxiv">
        <title>Genomics of Preaxostyla Flagellates Illuminates Evolutionary Transitions and the Path Towards Mitochondrial Loss.</title>
        <authorList>
            <person name="Novak L.V.F."/>
            <person name="Treitli S.C."/>
            <person name="Pyrih J."/>
            <person name="Halakuc P."/>
            <person name="Pipaliya S.V."/>
            <person name="Vacek V."/>
            <person name="Brzon O."/>
            <person name="Soukal P."/>
            <person name="Eme L."/>
            <person name="Dacks J.B."/>
            <person name="Karnkowska A."/>
            <person name="Elias M."/>
            <person name="Hampl V."/>
        </authorList>
    </citation>
    <scope>NUCLEOTIDE SEQUENCE</scope>
    <source>
        <strain evidence="1">RCP-MX</strain>
    </source>
</reference>